<evidence type="ECO:0000313" key="3">
    <source>
        <dbReference type="Proteomes" id="UP001337655"/>
    </source>
</evidence>
<name>A0AAV9PS31_9PEZI</name>
<comment type="caution">
    <text evidence="2">The sequence shown here is derived from an EMBL/GenBank/DDBJ whole genome shotgun (WGS) entry which is preliminary data.</text>
</comment>
<dbReference type="InterPro" id="IPR055222">
    <property type="entry name" value="PRISE-like_Rossmann-fold"/>
</dbReference>
<dbReference type="Gene3D" id="3.40.50.720">
    <property type="entry name" value="NAD(P)-binding Rossmann-like Domain"/>
    <property type="match status" value="1"/>
</dbReference>
<organism evidence="2 3">
    <name type="scientific">Saxophila tyrrhenica</name>
    <dbReference type="NCBI Taxonomy" id="1690608"/>
    <lineage>
        <taxon>Eukaryota</taxon>
        <taxon>Fungi</taxon>
        <taxon>Dikarya</taxon>
        <taxon>Ascomycota</taxon>
        <taxon>Pezizomycotina</taxon>
        <taxon>Dothideomycetes</taxon>
        <taxon>Dothideomycetidae</taxon>
        <taxon>Mycosphaerellales</taxon>
        <taxon>Extremaceae</taxon>
        <taxon>Saxophila</taxon>
    </lineage>
</organism>
<dbReference type="CDD" id="cd08948">
    <property type="entry name" value="5beta-POR_like_SDR_a"/>
    <property type="match status" value="1"/>
</dbReference>
<dbReference type="RefSeq" id="XP_064664477.1">
    <property type="nucleotide sequence ID" value="XM_064798243.1"/>
</dbReference>
<dbReference type="GeneID" id="89922328"/>
<dbReference type="PANTHER" id="PTHR32487:SF29">
    <property type="entry name" value="NAD-DEPENDENT EPIMERASE_DEHYDRATASE DOMAIN-CONTAINING PROTEIN"/>
    <property type="match status" value="1"/>
</dbReference>
<sequence>MPPPSQVVKNEGIYHGMPTYPDEEQFKNLTAVVTGANGISGYHMVKVLAAAPQRWSKIYCLSRRPPPDYFFDGLGDGAKRVEHVEADFLGSPEQLAEMMKGKIGKVDHVFFFSYTQPQQKGGLLGMWSDADALAKVNCTFLLFTPTPSTPLTTSPADLISNFTRGLQLANLTPKRFLLQTGAKHYGFHIGPATCPSFETDPRVLLENNFYYPQEDILSKYCAENGVGWNVVRPSYIIGAVRDNLLNHMVGFAIYASVQAHLKQPLAFPGDYSAWDREMCQSTAMVNAYLEEWAVLTPDAENEAFNAQDGLPFTWGRFWAHLASWYGVEWTPPETDQSKYRETISRATETPRGYGPQGVVRSSFSLMEWMERPEVEKAWNEVKEKHGLKVDPVKDRVQIFGLTDSAVISCWPLSLSMRKARKMGFHGSVDSYEAAFHCLKDMANLKISAPLATDEFIEQ</sequence>
<dbReference type="SUPFAM" id="SSF51735">
    <property type="entry name" value="NAD(P)-binding Rossmann-fold domains"/>
    <property type="match status" value="1"/>
</dbReference>
<accession>A0AAV9PS31</accession>
<dbReference type="Pfam" id="PF22917">
    <property type="entry name" value="PRISE"/>
    <property type="match status" value="1"/>
</dbReference>
<gene>
    <name evidence="2" type="ORF">LTR77_000979</name>
</gene>
<reference evidence="2 3" key="1">
    <citation type="submission" date="2023-08" db="EMBL/GenBank/DDBJ databases">
        <title>Black Yeasts Isolated from many extreme environments.</title>
        <authorList>
            <person name="Coleine C."/>
            <person name="Stajich J.E."/>
            <person name="Selbmann L."/>
        </authorList>
    </citation>
    <scope>NUCLEOTIDE SEQUENCE [LARGE SCALE GENOMIC DNA]</scope>
    <source>
        <strain evidence="2 3">CCFEE 5935</strain>
    </source>
</reference>
<dbReference type="Proteomes" id="UP001337655">
    <property type="component" value="Unassembled WGS sequence"/>
</dbReference>
<evidence type="ECO:0000313" key="2">
    <source>
        <dbReference type="EMBL" id="KAK5175839.1"/>
    </source>
</evidence>
<protein>
    <recommendedName>
        <fullName evidence="1">PRISE-like Rossmann-fold domain-containing protein</fullName>
    </recommendedName>
</protein>
<dbReference type="AlphaFoldDB" id="A0AAV9PS31"/>
<proteinExistence type="predicted"/>
<dbReference type="PANTHER" id="PTHR32487">
    <property type="entry name" value="3-OXO-DELTA(4,5)-STEROID 5-BETA-REDUCTASE"/>
    <property type="match status" value="1"/>
</dbReference>
<dbReference type="InterPro" id="IPR036291">
    <property type="entry name" value="NAD(P)-bd_dom_sf"/>
</dbReference>
<evidence type="ECO:0000259" key="1">
    <source>
        <dbReference type="Pfam" id="PF22917"/>
    </source>
</evidence>
<feature type="domain" description="PRISE-like Rossmann-fold" evidence="1">
    <location>
        <begin position="169"/>
        <end position="335"/>
    </location>
</feature>
<keyword evidence="3" id="KW-1185">Reference proteome</keyword>
<dbReference type="EMBL" id="JAVRRT010000001">
    <property type="protein sequence ID" value="KAK5175839.1"/>
    <property type="molecule type" value="Genomic_DNA"/>
</dbReference>